<evidence type="ECO:0000256" key="4">
    <source>
        <dbReference type="ARBA" id="ARBA00023172"/>
    </source>
</evidence>
<evidence type="ECO:0000259" key="5">
    <source>
        <dbReference type="Pfam" id="PF01609"/>
    </source>
</evidence>
<dbReference type="InterPro" id="IPR002559">
    <property type="entry name" value="Transposase_11"/>
</dbReference>
<keyword evidence="3" id="KW-0238">DNA-binding</keyword>
<protein>
    <recommendedName>
        <fullName evidence="5">Transposase IS4-like domain-containing protein</fullName>
    </recommendedName>
</protein>
<dbReference type="InterPro" id="IPR047959">
    <property type="entry name" value="Transpos_IS5"/>
</dbReference>
<keyword evidence="6" id="KW-0614">Plasmid</keyword>
<dbReference type="AlphaFoldDB" id="A0A024EKK5"/>
<keyword evidence="2" id="KW-0815">Transposition</keyword>
<evidence type="ECO:0000256" key="2">
    <source>
        <dbReference type="ARBA" id="ARBA00022578"/>
    </source>
</evidence>
<dbReference type="GO" id="GO:0006313">
    <property type="term" value="P:DNA transposition"/>
    <property type="evidence" value="ECO:0007669"/>
    <property type="project" value="InterPro"/>
</dbReference>
<proteinExistence type="inferred from homology"/>
<sequence>MATIELLAQELVSSGVLAMQVEGILADIDIQKRHGIHERSSFGKERNPVSLDSLGFSSRADHLIKGNQYFFGMKAHIVVDAESGLVHSLVGTAANVADVTQVDRLLHGEETYVCGDAGYTGVDKRPEHQGREMIWSIAARPSSYKKHAKKSLIGRLRRKIEYAKAQVRAKVEHPFRVIKRQFGYTIVRFRGLAKNIAQQTTLFALSNLWMVRKRLLSAGEVRL</sequence>
<evidence type="ECO:0000313" key="7">
    <source>
        <dbReference type="Proteomes" id="UP000026913"/>
    </source>
</evidence>
<dbReference type="PANTHER" id="PTHR35604">
    <property type="entry name" value="TRANSPOSASE INSH FOR INSERTION SEQUENCE ELEMENT IS5A-RELATED"/>
    <property type="match status" value="1"/>
</dbReference>
<feature type="domain" description="Transposase IS4-like" evidence="5">
    <location>
        <begin position="64"/>
        <end position="208"/>
    </location>
</feature>
<evidence type="ECO:0000256" key="3">
    <source>
        <dbReference type="ARBA" id="ARBA00023125"/>
    </source>
</evidence>
<accession>A0A024EKK5</accession>
<dbReference type="GO" id="GO:0003677">
    <property type="term" value="F:DNA binding"/>
    <property type="evidence" value="ECO:0007669"/>
    <property type="project" value="UniProtKB-KW"/>
</dbReference>
<dbReference type="HOGENOM" id="CLU_049873_1_2_6"/>
<comment type="similarity">
    <text evidence="1">Belongs to the transposase 11 family.</text>
</comment>
<organism evidence="6 7">
    <name type="scientific">Pseudomonas mandelii JR-1</name>
    <dbReference type="NCBI Taxonomy" id="1147786"/>
    <lineage>
        <taxon>Bacteria</taxon>
        <taxon>Pseudomonadati</taxon>
        <taxon>Pseudomonadota</taxon>
        <taxon>Gammaproteobacteria</taxon>
        <taxon>Pseudomonadales</taxon>
        <taxon>Pseudomonadaceae</taxon>
        <taxon>Pseudomonas</taxon>
    </lineage>
</organism>
<gene>
    <name evidence="6" type="ORF">OU5_P0070</name>
</gene>
<evidence type="ECO:0000256" key="1">
    <source>
        <dbReference type="ARBA" id="ARBA00010075"/>
    </source>
</evidence>
<evidence type="ECO:0000313" key="6">
    <source>
        <dbReference type="EMBL" id="AHZ73322.1"/>
    </source>
</evidence>
<dbReference type="GO" id="GO:0004803">
    <property type="term" value="F:transposase activity"/>
    <property type="evidence" value="ECO:0007669"/>
    <property type="project" value="InterPro"/>
</dbReference>
<dbReference type="Proteomes" id="UP000026913">
    <property type="component" value="Plasmid unnamed"/>
</dbReference>
<dbReference type="PANTHER" id="PTHR35604:SF2">
    <property type="entry name" value="TRANSPOSASE INSH FOR INSERTION SEQUENCE ELEMENT IS5A-RELATED"/>
    <property type="match status" value="1"/>
</dbReference>
<dbReference type="KEGG" id="pman:OU5_P0070"/>
<dbReference type="EMBL" id="CP005961">
    <property type="protein sequence ID" value="AHZ73322.1"/>
    <property type="molecule type" value="Genomic_DNA"/>
</dbReference>
<geneLocation type="plasmid" evidence="7"/>
<dbReference type="Pfam" id="PF01609">
    <property type="entry name" value="DDE_Tnp_1"/>
    <property type="match status" value="1"/>
</dbReference>
<reference evidence="6 7" key="1">
    <citation type="journal article" date="2012" name="J. Bacteriol.">
        <title>Genome sequence of cold-adapted Pseudomonas mandelii strain JR-1.</title>
        <authorList>
            <person name="Jang S.H."/>
            <person name="Kim J."/>
            <person name="Kim J."/>
            <person name="Hong S."/>
            <person name="Lee C."/>
        </authorList>
    </citation>
    <scope>NUCLEOTIDE SEQUENCE [LARGE SCALE GENOMIC DNA]</scope>
    <source>
        <strain evidence="6 7">JR-1</strain>
        <plasmid evidence="7">Plasmid</plasmid>
    </source>
</reference>
<keyword evidence="4" id="KW-0233">DNA recombination</keyword>
<dbReference type="NCBIfam" id="NF033581">
    <property type="entry name" value="transpos_IS5_4"/>
    <property type="match status" value="1"/>
</dbReference>
<name>A0A024EKK5_9PSED</name>